<dbReference type="NCBIfam" id="TIGR00479">
    <property type="entry name" value="rumA"/>
    <property type="match status" value="1"/>
</dbReference>
<evidence type="ECO:0000256" key="1">
    <source>
        <dbReference type="ARBA" id="ARBA00022603"/>
    </source>
</evidence>
<feature type="active site" evidence="5">
    <location>
        <position position="400"/>
    </location>
</feature>
<evidence type="ECO:0000256" key="4">
    <source>
        <dbReference type="PROSITE-ProRule" id="PRU01024"/>
    </source>
</evidence>
<dbReference type="InterPro" id="IPR030390">
    <property type="entry name" value="MeTrfase_TrmA_AS"/>
</dbReference>
<dbReference type="KEGG" id="spoa:EQM13_04755"/>
<protein>
    <submittedName>
        <fullName evidence="7">23S rRNA (Uracil(1939)-C(5))-methyltransferase RlmD</fullName>
        <ecNumber evidence="7">2.1.1.190</ecNumber>
    </submittedName>
</protein>
<name>A0A410QAD2_9FIRM</name>
<dbReference type="FunFam" id="2.40.50.1070:FF:000003">
    <property type="entry name" value="23S rRNA (Uracil-5-)-methyltransferase RumA"/>
    <property type="match status" value="1"/>
</dbReference>
<dbReference type="SUPFAM" id="SSF53335">
    <property type="entry name" value="S-adenosyl-L-methionine-dependent methyltransferases"/>
    <property type="match status" value="1"/>
</dbReference>
<accession>A0A410QAD2</accession>
<feature type="binding site" evidence="4">
    <location>
        <position position="325"/>
    </location>
    <ligand>
        <name>S-adenosyl-L-methionine</name>
        <dbReference type="ChEBI" id="CHEBI:59789"/>
    </ligand>
</feature>
<evidence type="ECO:0000313" key="8">
    <source>
        <dbReference type="Proteomes" id="UP000287969"/>
    </source>
</evidence>
<dbReference type="CDD" id="cd02440">
    <property type="entry name" value="AdoMet_MTases"/>
    <property type="match status" value="1"/>
</dbReference>
<dbReference type="Proteomes" id="UP000287969">
    <property type="component" value="Chromosome"/>
</dbReference>
<dbReference type="InterPro" id="IPR010280">
    <property type="entry name" value="U5_MeTrfase_fam"/>
</dbReference>
<feature type="active site" description="Nucleophile" evidence="4">
    <location>
        <position position="400"/>
    </location>
</feature>
<dbReference type="InterPro" id="IPR012340">
    <property type="entry name" value="NA-bd_OB-fold"/>
</dbReference>
<dbReference type="AlphaFoldDB" id="A0A410QAD2"/>
<dbReference type="Gene3D" id="2.40.50.1070">
    <property type="match status" value="1"/>
</dbReference>
<dbReference type="InterPro" id="IPR002792">
    <property type="entry name" value="TRAM_dom"/>
</dbReference>
<evidence type="ECO:0000256" key="5">
    <source>
        <dbReference type="PROSITE-ProRule" id="PRU10015"/>
    </source>
</evidence>
<gene>
    <name evidence="7" type="primary">rlmD</name>
    <name evidence="7" type="ORF">EQM13_04755</name>
</gene>
<dbReference type="RefSeq" id="WP_128752073.1">
    <property type="nucleotide sequence ID" value="NZ_CP035282.1"/>
</dbReference>
<feature type="domain" description="TRAM" evidence="6">
    <location>
        <begin position="4"/>
        <end position="62"/>
    </location>
</feature>
<dbReference type="OrthoDB" id="9804590at2"/>
<dbReference type="PROSITE" id="PS01230">
    <property type="entry name" value="TRMA_1"/>
    <property type="match status" value="1"/>
</dbReference>
<sequence length="549" mass="62902">MKEEFWKGKEIELKIRDMTKEGQGVGKADGFTIFVEGAILGDQVIAKIEDIKKNYALGKIVKVISPSEYRTDSKCIYDMDCDGCQFHRLNYNKQLELKTSIVKNALERIGKIQGAVIHPTIGMKFPYRYRNKGEFKVKSVGGKSSVGYFKRRSHDIINIERCIIQDELSDKIMNSIRDILKNEDTSELKNITVRTTKHKEAMIILTTTRKGFSFKEKLIKRLSNIKEVKSIYQNINPRADSEMMGSRNIKLYGQDTITDCIGGFRYSISPNSFFQVNREQAEVLYEKAVEYLDLKKDEVVVDLYCGIGTISLYLAQKAGKVYGVEAVEEAVKNGQENAVLNRIENVEFIQGLSEDVFPKLLKRGIKADKLVVDPPRRGCEKEVLETIAQMKPKRIVYISCNPATLARDLRYLEERGYKTLEVQPVDLFCWTGHVETVVSLSHKKADTHININVEFGDEEGQIPIDEIARKAEEYRPSERVTYKMMQEYIESKYNFKVHTAYIAEVKRDLGLPMYDAPNAVEELKQERKHPTPEKVEAIKDALKHFGVCQ</sequence>
<organism evidence="7 8">
    <name type="scientific">Acidilutibacter cellobiosedens</name>
    <dbReference type="NCBI Taxonomy" id="2507161"/>
    <lineage>
        <taxon>Bacteria</taxon>
        <taxon>Bacillati</taxon>
        <taxon>Bacillota</taxon>
        <taxon>Tissierellia</taxon>
        <taxon>Tissierellales</taxon>
        <taxon>Acidilutibacteraceae</taxon>
        <taxon>Acidilutibacter</taxon>
    </lineage>
</organism>
<dbReference type="Gene3D" id="3.40.50.150">
    <property type="entry name" value="Vaccinia Virus protein VP39"/>
    <property type="match status" value="1"/>
</dbReference>
<keyword evidence="2 4" id="KW-0808">Transferase</keyword>
<keyword evidence="1 4" id="KW-0489">Methyltransferase</keyword>
<dbReference type="Gene3D" id="2.40.50.140">
    <property type="entry name" value="Nucleic acid-binding proteins"/>
    <property type="match status" value="1"/>
</dbReference>
<dbReference type="GO" id="GO:0070475">
    <property type="term" value="P:rRNA base methylation"/>
    <property type="evidence" value="ECO:0007669"/>
    <property type="project" value="TreeGrafter"/>
</dbReference>
<keyword evidence="3 4" id="KW-0949">S-adenosyl-L-methionine</keyword>
<dbReference type="Pfam" id="PF05958">
    <property type="entry name" value="tRNA_U5-meth_tr"/>
    <property type="match status" value="1"/>
</dbReference>
<dbReference type="SUPFAM" id="SSF50249">
    <property type="entry name" value="Nucleic acid-binding proteins"/>
    <property type="match status" value="1"/>
</dbReference>
<keyword evidence="8" id="KW-1185">Reference proteome</keyword>
<evidence type="ECO:0000256" key="2">
    <source>
        <dbReference type="ARBA" id="ARBA00022679"/>
    </source>
</evidence>
<dbReference type="PANTHER" id="PTHR11061">
    <property type="entry name" value="RNA M5U METHYLTRANSFERASE"/>
    <property type="match status" value="1"/>
</dbReference>
<dbReference type="EMBL" id="CP035282">
    <property type="protein sequence ID" value="QAT60940.1"/>
    <property type="molecule type" value="Genomic_DNA"/>
</dbReference>
<comment type="similarity">
    <text evidence="4">Belongs to the class I-like SAM-binding methyltransferase superfamily. RNA M5U methyltransferase family.</text>
</comment>
<feature type="binding site" evidence="4">
    <location>
        <position position="373"/>
    </location>
    <ligand>
        <name>S-adenosyl-L-methionine</name>
        <dbReference type="ChEBI" id="CHEBI:59789"/>
    </ligand>
</feature>
<dbReference type="FunFam" id="3.40.50.150:FF:000009">
    <property type="entry name" value="23S rRNA (Uracil(1939)-C(5))-methyltransferase RlmD"/>
    <property type="match status" value="1"/>
</dbReference>
<reference evidence="8" key="1">
    <citation type="submission" date="2019-01" db="EMBL/GenBank/DDBJ databases">
        <title>Draft genomes of a novel of Sporanaerobacter strains.</title>
        <authorList>
            <person name="Ma S."/>
        </authorList>
    </citation>
    <scope>NUCLEOTIDE SEQUENCE [LARGE SCALE GENOMIC DNA]</scope>
    <source>
        <strain evidence="8">NJN-17</strain>
    </source>
</reference>
<dbReference type="PROSITE" id="PS50926">
    <property type="entry name" value="TRAM"/>
    <property type="match status" value="1"/>
</dbReference>
<dbReference type="PROSITE" id="PS51687">
    <property type="entry name" value="SAM_MT_RNA_M5U"/>
    <property type="match status" value="1"/>
</dbReference>
<evidence type="ECO:0000256" key="3">
    <source>
        <dbReference type="ARBA" id="ARBA00022691"/>
    </source>
</evidence>
<dbReference type="PANTHER" id="PTHR11061:SF30">
    <property type="entry name" value="TRNA (URACIL(54)-C(5))-METHYLTRANSFERASE"/>
    <property type="match status" value="1"/>
</dbReference>
<dbReference type="Pfam" id="PF01938">
    <property type="entry name" value="TRAM"/>
    <property type="match status" value="1"/>
</dbReference>
<feature type="binding site" evidence="4">
    <location>
        <position position="275"/>
    </location>
    <ligand>
        <name>S-adenosyl-L-methionine</name>
        <dbReference type="ChEBI" id="CHEBI:59789"/>
    </ligand>
</feature>
<dbReference type="InterPro" id="IPR029063">
    <property type="entry name" value="SAM-dependent_MTases_sf"/>
</dbReference>
<feature type="binding site" evidence="4">
    <location>
        <position position="304"/>
    </location>
    <ligand>
        <name>S-adenosyl-L-methionine</name>
        <dbReference type="ChEBI" id="CHEBI:59789"/>
    </ligand>
</feature>
<proteinExistence type="inferred from homology"/>
<dbReference type="GO" id="GO:0070041">
    <property type="term" value="F:rRNA (uridine-C5-)-methyltransferase activity"/>
    <property type="evidence" value="ECO:0007669"/>
    <property type="project" value="TreeGrafter"/>
</dbReference>
<dbReference type="EC" id="2.1.1.190" evidence="7"/>
<evidence type="ECO:0000259" key="6">
    <source>
        <dbReference type="PROSITE" id="PS50926"/>
    </source>
</evidence>
<evidence type="ECO:0000313" key="7">
    <source>
        <dbReference type="EMBL" id="QAT60940.1"/>
    </source>
</evidence>